<gene>
    <name evidence="2" type="ORF">TREES_T100001505</name>
</gene>
<accession>L9KWY5</accession>
<dbReference type="AlphaFoldDB" id="L9KWY5"/>
<proteinExistence type="predicted"/>
<dbReference type="InParanoid" id="L9KWY5"/>
<name>L9KWY5_TUPCH</name>
<evidence type="ECO:0000313" key="3">
    <source>
        <dbReference type="Proteomes" id="UP000011518"/>
    </source>
</evidence>
<dbReference type="EMBL" id="KB320612">
    <property type="protein sequence ID" value="ELW67440.1"/>
    <property type="molecule type" value="Genomic_DNA"/>
</dbReference>
<reference evidence="3" key="1">
    <citation type="submission" date="2012-07" db="EMBL/GenBank/DDBJ databases">
        <title>Genome of the Chinese tree shrew, a rising model animal genetically related to primates.</title>
        <authorList>
            <person name="Zhang G."/>
            <person name="Fan Y."/>
            <person name="Yao Y."/>
            <person name="Huang Z."/>
        </authorList>
    </citation>
    <scope>NUCLEOTIDE SEQUENCE [LARGE SCALE GENOMIC DNA]</scope>
</reference>
<feature type="region of interest" description="Disordered" evidence="1">
    <location>
        <begin position="1"/>
        <end position="30"/>
    </location>
</feature>
<reference evidence="3" key="2">
    <citation type="journal article" date="2013" name="Nat. Commun.">
        <title>Genome of the Chinese tree shrew.</title>
        <authorList>
            <person name="Fan Y."/>
            <person name="Huang Z.Y."/>
            <person name="Cao C.C."/>
            <person name="Chen C.S."/>
            <person name="Chen Y.X."/>
            <person name="Fan D.D."/>
            <person name="He J."/>
            <person name="Hou H.L."/>
            <person name="Hu L."/>
            <person name="Hu X.T."/>
            <person name="Jiang X.T."/>
            <person name="Lai R."/>
            <person name="Lang Y.S."/>
            <person name="Liang B."/>
            <person name="Liao S.G."/>
            <person name="Mu D."/>
            <person name="Ma Y.Y."/>
            <person name="Niu Y.Y."/>
            <person name="Sun X.Q."/>
            <person name="Xia J.Q."/>
            <person name="Xiao J."/>
            <person name="Xiong Z.Q."/>
            <person name="Xu L."/>
            <person name="Yang L."/>
            <person name="Zhang Y."/>
            <person name="Zhao W."/>
            <person name="Zhao X.D."/>
            <person name="Zheng Y.T."/>
            <person name="Zhou J.M."/>
            <person name="Zhu Y.B."/>
            <person name="Zhang G.J."/>
            <person name="Wang J."/>
            <person name="Yao Y.G."/>
        </authorList>
    </citation>
    <scope>NUCLEOTIDE SEQUENCE [LARGE SCALE GENOMIC DNA]</scope>
</reference>
<dbReference type="Proteomes" id="UP000011518">
    <property type="component" value="Unassembled WGS sequence"/>
</dbReference>
<keyword evidence="3" id="KW-1185">Reference proteome</keyword>
<sequence length="129" mass="12998">MRKAGEGVCGVGESSVAPAVGPGACEDPGSARKALARQSGYNLDRYVGACDETLVPPRGRFCLAGDLLGSPPGCSSTSSPPVISEDLDQEKRAAFQRILSALTAQGGKPTQKPLILSGGTSPTASKAAP</sequence>
<organism evidence="2 3">
    <name type="scientific">Tupaia chinensis</name>
    <name type="common">Chinese tree shrew</name>
    <name type="synonym">Tupaia belangeri chinensis</name>
    <dbReference type="NCBI Taxonomy" id="246437"/>
    <lineage>
        <taxon>Eukaryota</taxon>
        <taxon>Metazoa</taxon>
        <taxon>Chordata</taxon>
        <taxon>Craniata</taxon>
        <taxon>Vertebrata</taxon>
        <taxon>Euteleostomi</taxon>
        <taxon>Mammalia</taxon>
        <taxon>Eutheria</taxon>
        <taxon>Euarchontoglires</taxon>
        <taxon>Scandentia</taxon>
        <taxon>Tupaiidae</taxon>
        <taxon>Tupaia</taxon>
    </lineage>
</organism>
<feature type="compositionally biased region" description="Polar residues" evidence="1">
    <location>
        <begin position="118"/>
        <end position="129"/>
    </location>
</feature>
<evidence type="ECO:0000256" key="1">
    <source>
        <dbReference type="SAM" id="MobiDB-lite"/>
    </source>
</evidence>
<feature type="region of interest" description="Disordered" evidence="1">
    <location>
        <begin position="104"/>
        <end position="129"/>
    </location>
</feature>
<evidence type="ECO:0000313" key="2">
    <source>
        <dbReference type="EMBL" id="ELW67440.1"/>
    </source>
</evidence>
<protein>
    <submittedName>
        <fullName evidence="2">Uncharacterized protein</fullName>
    </submittedName>
</protein>